<name>A0A2T5V8Y4_9HYPH</name>
<dbReference type="PANTHER" id="PTHR35011:SF10">
    <property type="entry name" value="TRAP TRANSPORTER SMALL PERMEASE PROTEIN"/>
    <property type="match status" value="1"/>
</dbReference>
<dbReference type="InterPro" id="IPR055348">
    <property type="entry name" value="DctQ"/>
</dbReference>
<reference evidence="11 12" key="1">
    <citation type="submission" date="2018-04" db="EMBL/GenBank/DDBJ databases">
        <title>Genomic Encyclopedia of Archaeal and Bacterial Type Strains, Phase II (KMG-II): from individual species to whole genera.</title>
        <authorList>
            <person name="Goeker M."/>
        </authorList>
    </citation>
    <scope>NUCLEOTIDE SEQUENCE [LARGE SCALE GENOMIC DNA]</scope>
    <source>
        <strain evidence="11 12">DSM 23382</strain>
    </source>
</reference>
<evidence type="ECO:0000256" key="4">
    <source>
        <dbReference type="ARBA" id="ARBA00022519"/>
    </source>
</evidence>
<keyword evidence="6 9" id="KW-1133">Transmembrane helix</keyword>
<dbReference type="OrthoDB" id="9797534at2"/>
<evidence type="ECO:0000256" key="6">
    <source>
        <dbReference type="ARBA" id="ARBA00022989"/>
    </source>
</evidence>
<dbReference type="InterPro" id="IPR007387">
    <property type="entry name" value="TRAP_DctQ"/>
</dbReference>
<evidence type="ECO:0000259" key="10">
    <source>
        <dbReference type="Pfam" id="PF04290"/>
    </source>
</evidence>
<organism evidence="11 12">
    <name type="scientific">Breoghania corrubedonensis</name>
    <dbReference type="NCBI Taxonomy" id="665038"/>
    <lineage>
        <taxon>Bacteria</taxon>
        <taxon>Pseudomonadati</taxon>
        <taxon>Pseudomonadota</taxon>
        <taxon>Alphaproteobacteria</taxon>
        <taxon>Hyphomicrobiales</taxon>
        <taxon>Stappiaceae</taxon>
        <taxon>Breoghania</taxon>
    </lineage>
</organism>
<dbReference type="Proteomes" id="UP000244081">
    <property type="component" value="Unassembled WGS sequence"/>
</dbReference>
<feature type="transmembrane region" description="Helical" evidence="9">
    <location>
        <begin position="87"/>
        <end position="114"/>
    </location>
</feature>
<evidence type="ECO:0000256" key="7">
    <source>
        <dbReference type="ARBA" id="ARBA00023136"/>
    </source>
</evidence>
<keyword evidence="7 9" id="KW-0472">Membrane</keyword>
<comment type="subcellular location">
    <subcellularLocation>
        <location evidence="1 9">Cell inner membrane</location>
        <topology evidence="1 9">Multi-pass membrane protein</topology>
    </subcellularLocation>
</comment>
<keyword evidence="12" id="KW-1185">Reference proteome</keyword>
<dbReference type="PANTHER" id="PTHR35011">
    <property type="entry name" value="2,3-DIKETO-L-GULONATE TRAP TRANSPORTER SMALL PERMEASE PROTEIN YIAM"/>
    <property type="match status" value="1"/>
</dbReference>
<comment type="similarity">
    <text evidence="8 9">Belongs to the TRAP transporter small permease family.</text>
</comment>
<keyword evidence="5 9" id="KW-0812">Transmembrane</keyword>
<evidence type="ECO:0000256" key="3">
    <source>
        <dbReference type="ARBA" id="ARBA00022475"/>
    </source>
</evidence>
<sequence>MIFLSLVDRLSRALAFLSGAVIFGIALLVASEIFLRNIVGVSLSFVWEVSVYLHMCAIFLGAAWTLRTGGHIRVTLLRAVMPRLFEWFATLIGLVISAYVTNALTLLAWGYYATGRTSGSTTDVPLVYPAAFIAFGSLLLTVQIALRLVHLAMGRPVELDSVREEGANAPIMD</sequence>
<accession>A0A2T5V8Y4</accession>
<evidence type="ECO:0000256" key="1">
    <source>
        <dbReference type="ARBA" id="ARBA00004429"/>
    </source>
</evidence>
<comment type="caution">
    <text evidence="11">The sequence shown here is derived from an EMBL/GenBank/DDBJ whole genome shotgun (WGS) entry which is preliminary data.</text>
</comment>
<feature type="transmembrane region" description="Helical" evidence="9">
    <location>
        <begin position="126"/>
        <end position="146"/>
    </location>
</feature>
<keyword evidence="2 9" id="KW-0813">Transport</keyword>
<feature type="domain" description="Tripartite ATP-independent periplasmic transporters DctQ component" evidence="10">
    <location>
        <begin position="25"/>
        <end position="151"/>
    </location>
</feature>
<keyword evidence="4 9" id="KW-0997">Cell inner membrane</keyword>
<evidence type="ECO:0000313" key="12">
    <source>
        <dbReference type="Proteomes" id="UP000244081"/>
    </source>
</evidence>
<dbReference type="AlphaFoldDB" id="A0A2T5V8Y4"/>
<dbReference type="Pfam" id="PF04290">
    <property type="entry name" value="DctQ"/>
    <property type="match status" value="1"/>
</dbReference>
<comment type="subunit">
    <text evidence="9">The complex comprises the extracytoplasmic solute receptor protein and the two transmembrane proteins.</text>
</comment>
<dbReference type="GO" id="GO:0022857">
    <property type="term" value="F:transmembrane transporter activity"/>
    <property type="evidence" value="ECO:0007669"/>
    <property type="project" value="UniProtKB-UniRule"/>
</dbReference>
<evidence type="ECO:0000256" key="8">
    <source>
        <dbReference type="ARBA" id="ARBA00038436"/>
    </source>
</evidence>
<dbReference type="GO" id="GO:0005886">
    <property type="term" value="C:plasma membrane"/>
    <property type="evidence" value="ECO:0007669"/>
    <property type="project" value="UniProtKB-SubCell"/>
</dbReference>
<evidence type="ECO:0000256" key="2">
    <source>
        <dbReference type="ARBA" id="ARBA00022448"/>
    </source>
</evidence>
<feature type="transmembrane region" description="Helical" evidence="9">
    <location>
        <begin position="12"/>
        <end position="33"/>
    </location>
</feature>
<evidence type="ECO:0000256" key="5">
    <source>
        <dbReference type="ARBA" id="ARBA00022692"/>
    </source>
</evidence>
<feature type="transmembrane region" description="Helical" evidence="9">
    <location>
        <begin position="45"/>
        <end position="66"/>
    </location>
</feature>
<comment type="function">
    <text evidence="9">Part of the tripartite ATP-independent periplasmic (TRAP) transport system.</text>
</comment>
<keyword evidence="3" id="KW-1003">Cell membrane</keyword>
<protein>
    <recommendedName>
        <fullName evidence="9">TRAP transporter small permease protein</fullName>
    </recommendedName>
</protein>
<evidence type="ECO:0000313" key="11">
    <source>
        <dbReference type="EMBL" id="PTW60213.1"/>
    </source>
</evidence>
<dbReference type="GO" id="GO:0015740">
    <property type="term" value="P:C4-dicarboxylate transport"/>
    <property type="evidence" value="ECO:0007669"/>
    <property type="project" value="TreeGrafter"/>
</dbReference>
<dbReference type="EMBL" id="QAYG01000005">
    <property type="protein sequence ID" value="PTW60213.1"/>
    <property type="molecule type" value="Genomic_DNA"/>
</dbReference>
<evidence type="ECO:0000256" key="9">
    <source>
        <dbReference type="RuleBase" id="RU369079"/>
    </source>
</evidence>
<gene>
    <name evidence="11" type="ORF">C8N35_105217</name>
</gene>
<proteinExistence type="inferred from homology"/>
<dbReference type="RefSeq" id="WP_107990491.1">
    <property type="nucleotide sequence ID" value="NZ_QAYG01000005.1"/>
</dbReference>